<dbReference type="EMBL" id="BMOF01000039">
    <property type="protein sequence ID" value="GGK04020.1"/>
    <property type="molecule type" value="Genomic_DNA"/>
</dbReference>
<dbReference type="Gene3D" id="3.40.50.720">
    <property type="entry name" value="NAD(P)-binding Rossmann-like Domain"/>
    <property type="match status" value="1"/>
</dbReference>
<evidence type="ECO:0000313" key="6">
    <source>
        <dbReference type="Proteomes" id="UP000637720"/>
    </source>
</evidence>
<evidence type="ECO:0000313" key="5">
    <source>
        <dbReference type="EMBL" id="GGK04020.1"/>
    </source>
</evidence>
<protein>
    <recommendedName>
        <fullName evidence="7">SDR family NAD(P)-dependent oxidoreductase</fullName>
    </recommendedName>
</protein>
<reference evidence="5" key="2">
    <citation type="submission" date="2020-09" db="EMBL/GenBank/DDBJ databases">
        <authorList>
            <person name="Sun Q."/>
            <person name="Ohkuma M."/>
        </authorList>
    </citation>
    <scope>NUCLEOTIDE SEQUENCE</scope>
    <source>
        <strain evidence="5">JCM 14719</strain>
    </source>
</reference>
<keyword evidence="2" id="KW-0521">NADP</keyword>
<proteinExistence type="inferred from homology"/>
<name>A0A8J3BF14_9BACI</name>
<dbReference type="InterPro" id="IPR036291">
    <property type="entry name" value="NAD(P)-bd_dom_sf"/>
</dbReference>
<evidence type="ECO:0008006" key="7">
    <source>
        <dbReference type="Google" id="ProtNLM"/>
    </source>
</evidence>
<comment type="similarity">
    <text evidence="1 4">Belongs to the short-chain dehydrogenases/reductases (SDR) family.</text>
</comment>
<accession>A0A8J3BF14</accession>
<dbReference type="InterPro" id="IPR002347">
    <property type="entry name" value="SDR_fam"/>
</dbReference>
<dbReference type="Pfam" id="PF00106">
    <property type="entry name" value="adh_short"/>
    <property type="match status" value="1"/>
</dbReference>
<comment type="caution">
    <text evidence="5">The sequence shown here is derived from an EMBL/GenBank/DDBJ whole genome shotgun (WGS) entry which is preliminary data.</text>
</comment>
<organism evidence="5 6">
    <name type="scientific">Calditerricola satsumensis</name>
    <dbReference type="NCBI Taxonomy" id="373054"/>
    <lineage>
        <taxon>Bacteria</taxon>
        <taxon>Bacillati</taxon>
        <taxon>Bacillota</taxon>
        <taxon>Bacilli</taxon>
        <taxon>Bacillales</taxon>
        <taxon>Bacillaceae</taxon>
        <taxon>Calditerricola</taxon>
    </lineage>
</organism>
<dbReference type="AlphaFoldDB" id="A0A8J3BF14"/>
<dbReference type="InterPro" id="IPR020904">
    <property type="entry name" value="Sc_DH/Rdtase_CS"/>
</dbReference>
<reference evidence="5" key="1">
    <citation type="journal article" date="2014" name="Int. J. Syst. Evol. Microbiol.">
        <title>Complete genome sequence of Corynebacterium casei LMG S-19264T (=DSM 44701T), isolated from a smear-ripened cheese.</title>
        <authorList>
            <consortium name="US DOE Joint Genome Institute (JGI-PGF)"/>
            <person name="Walter F."/>
            <person name="Albersmeier A."/>
            <person name="Kalinowski J."/>
            <person name="Ruckert C."/>
        </authorList>
    </citation>
    <scope>NUCLEOTIDE SEQUENCE</scope>
    <source>
        <strain evidence="5">JCM 14719</strain>
    </source>
</reference>
<dbReference type="PANTHER" id="PTHR43391:SF14">
    <property type="entry name" value="DEHYDROGENASE_REDUCTASE SDR FAMILY PROTEIN 7-LIKE"/>
    <property type="match status" value="1"/>
</dbReference>
<evidence type="ECO:0000256" key="3">
    <source>
        <dbReference type="ARBA" id="ARBA00023002"/>
    </source>
</evidence>
<dbReference type="PANTHER" id="PTHR43391">
    <property type="entry name" value="RETINOL DEHYDROGENASE-RELATED"/>
    <property type="match status" value="1"/>
</dbReference>
<keyword evidence="3" id="KW-0560">Oxidoreductase</keyword>
<dbReference type="Proteomes" id="UP000637720">
    <property type="component" value="Unassembled WGS sequence"/>
</dbReference>
<dbReference type="PROSITE" id="PS00061">
    <property type="entry name" value="ADH_SHORT"/>
    <property type="match status" value="1"/>
</dbReference>
<evidence type="ECO:0000256" key="4">
    <source>
        <dbReference type="RuleBase" id="RU000363"/>
    </source>
</evidence>
<evidence type="ECO:0000256" key="1">
    <source>
        <dbReference type="ARBA" id="ARBA00006484"/>
    </source>
</evidence>
<dbReference type="GO" id="GO:0016491">
    <property type="term" value="F:oxidoreductase activity"/>
    <property type="evidence" value="ECO:0007669"/>
    <property type="project" value="UniProtKB-KW"/>
</dbReference>
<dbReference type="PRINTS" id="PR00080">
    <property type="entry name" value="SDRFAMILY"/>
</dbReference>
<dbReference type="SUPFAM" id="SSF51735">
    <property type="entry name" value="NAD(P)-binding Rossmann-fold domains"/>
    <property type="match status" value="1"/>
</dbReference>
<keyword evidence="6" id="KW-1185">Reference proteome</keyword>
<gene>
    <name evidence="5" type="ORF">GCM10007043_17640</name>
</gene>
<dbReference type="PRINTS" id="PR00081">
    <property type="entry name" value="GDHRDH"/>
</dbReference>
<evidence type="ECO:0000256" key="2">
    <source>
        <dbReference type="ARBA" id="ARBA00022857"/>
    </source>
</evidence>
<sequence length="213" mass="22973">MVAAVVDRWGRIDLLVNNAGMAVGGFVEEVDLEAWEEQFAVNVWGLVAMTKAVLPVMRRQKSGKILNISSVAGRFGFPGLAPYAASKFAVEGLSEALRLELLPFGIHVVLIEPGAFRTAIWEKGLGRIASDPGSPYAVMAARLAQQVQRTAQTAPPPDAVVATLLKAARAKRPKLRYVVGTGARRLLWLKALLPWRVVERAVLRALTGGANGR</sequence>